<dbReference type="PANTHER" id="PTHR10963">
    <property type="entry name" value="GLYCOSYL HYDROLASE-RELATED"/>
    <property type="match status" value="1"/>
</dbReference>
<dbReference type="Proteomes" id="UP000298616">
    <property type="component" value="Chromosome"/>
</dbReference>
<organism evidence="3 4">
    <name type="scientific">Mangrovivirga cuniculi</name>
    <dbReference type="NCBI Taxonomy" id="2715131"/>
    <lineage>
        <taxon>Bacteria</taxon>
        <taxon>Pseudomonadati</taxon>
        <taxon>Bacteroidota</taxon>
        <taxon>Cytophagia</taxon>
        <taxon>Cytophagales</taxon>
        <taxon>Mangrovivirgaceae</taxon>
        <taxon>Mangrovivirga</taxon>
    </lineage>
</organism>
<evidence type="ECO:0000313" key="4">
    <source>
        <dbReference type="Proteomes" id="UP000298616"/>
    </source>
</evidence>
<comment type="similarity">
    <text evidence="1">Belongs to the glycosyl hydrolase 16 family.</text>
</comment>
<feature type="domain" description="GH16" evidence="2">
    <location>
        <begin position="40"/>
        <end position="277"/>
    </location>
</feature>
<keyword evidence="4" id="KW-1185">Reference proteome</keyword>
<dbReference type="SUPFAM" id="SSF49899">
    <property type="entry name" value="Concanavalin A-like lectins/glucanases"/>
    <property type="match status" value="1"/>
</dbReference>
<dbReference type="EMBL" id="CP028923">
    <property type="protein sequence ID" value="QCK14468.1"/>
    <property type="molecule type" value="Genomic_DNA"/>
</dbReference>
<dbReference type="PROSITE" id="PS51762">
    <property type="entry name" value="GH16_2"/>
    <property type="match status" value="1"/>
</dbReference>
<protein>
    <submittedName>
        <fullName evidence="3">Glycoside hydrolase</fullName>
    </submittedName>
</protein>
<dbReference type="Gene3D" id="2.60.120.200">
    <property type="match status" value="1"/>
</dbReference>
<dbReference type="PROSITE" id="PS51257">
    <property type="entry name" value="PROKAR_LIPOPROTEIN"/>
    <property type="match status" value="1"/>
</dbReference>
<dbReference type="GO" id="GO:0005975">
    <property type="term" value="P:carbohydrate metabolic process"/>
    <property type="evidence" value="ECO:0007669"/>
    <property type="project" value="InterPro"/>
</dbReference>
<reference evidence="3 4" key="1">
    <citation type="submission" date="2018-04" db="EMBL/GenBank/DDBJ databases">
        <title>Complete genome uncultured novel isolate.</title>
        <authorList>
            <person name="Merlino G."/>
        </authorList>
    </citation>
    <scope>NUCLEOTIDE SEQUENCE [LARGE SCALE GENOMIC DNA]</scope>
    <source>
        <strain evidence="4">R1DC9</strain>
    </source>
</reference>
<dbReference type="InterPro" id="IPR050546">
    <property type="entry name" value="Glycosyl_Hydrlase_16"/>
</dbReference>
<sequence length="279" mass="31922">MKQITNNVIILFITALAISCGNGSSEPSQDQKQLVWHDEFDYTGSPDPEKWDYDLGDGCPTLCGWGNSELQYYTKNKENVRVEDDNLIIEVHKNRDDEKVKYSSARIKTKNKGDWKYGMIEVRAKLPRGKGTWPAIWMLPTNWKYGNWPASGEIDIMEHVGYDHGNVHGTVHTTAYNHNKGTQRGDSLLVETVSNEFHDYAVKWGPEKIEFMVDGKVYNTFENENNGSETWPFDQEFHLILNVAVGGNWGGKHGIDDSVWPQKMIVDYVRVYEIVKNGE</sequence>
<accession>A0A4D7K501</accession>
<dbReference type="RefSeq" id="WP_137090058.1">
    <property type="nucleotide sequence ID" value="NZ_CP028923.1"/>
</dbReference>
<dbReference type="InterPro" id="IPR013320">
    <property type="entry name" value="ConA-like_dom_sf"/>
</dbReference>
<dbReference type="AlphaFoldDB" id="A0A4D7K501"/>
<dbReference type="KEGG" id="fpf:DCC35_06800"/>
<keyword evidence="3" id="KW-0378">Hydrolase</keyword>
<gene>
    <name evidence="3" type="ORF">DCC35_06800</name>
</gene>
<proteinExistence type="inferred from homology"/>
<dbReference type="PANTHER" id="PTHR10963:SF55">
    <property type="entry name" value="GLYCOSIDE HYDROLASE FAMILY 16 PROTEIN"/>
    <property type="match status" value="1"/>
</dbReference>
<name>A0A4D7K501_9BACT</name>
<evidence type="ECO:0000259" key="2">
    <source>
        <dbReference type="PROSITE" id="PS51762"/>
    </source>
</evidence>
<dbReference type="InterPro" id="IPR000757">
    <property type="entry name" value="Beta-glucanase-like"/>
</dbReference>
<dbReference type="GO" id="GO:0004553">
    <property type="term" value="F:hydrolase activity, hydrolyzing O-glycosyl compounds"/>
    <property type="evidence" value="ECO:0007669"/>
    <property type="project" value="InterPro"/>
</dbReference>
<evidence type="ECO:0000256" key="1">
    <source>
        <dbReference type="ARBA" id="ARBA00006865"/>
    </source>
</evidence>
<dbReference type="OrthoDB" id="9776255at2"/>
<evidence type="ECO:0000313" key="3">
    <source>
        <dbReference type="EMBL" id="QCK14468.1"/>
    </source>
</evidence>
<dbReference type="Pfam" id="PF00722">
    <property type="entry name" value="Glyco_hydro_16"/>
    <property type="match status" value="1"/>
</dbReference>
<dbReference type="CDD" id="cd08023">
    <property type="entry name" value="GH16_laminarinase_like"/>
    <property type="match status" value="1"/>
</dbReference>